<accession>A0AAD4LYS2</accession>
<dbReference type="AlphaFoldDB" id="A0AAD4LYS2"/>
<proteinExistence type="predicted"/>
<evidence type="ECO:0000313" key="1">
    <source>
        <dbReference type="EMBL" id="KAI0293135.1"/>
    </source>
</evidence>
<feature type="non-terminal residue" evidence="1">
    <location>
        <position position="1"/>
    </location>
</feature>
<name>A0AAD4LYS2_9AGAM</name>
<evidence type="ECO:0000313" key="2">
    <source>
        <dbReference type="Proteomes" id="UP001203297"/>
    </source>
</evidence>
<dbReference type="EMBL" id="WTXG01000103">
    <property type="protein sequence ID" value="KAI0293135.1"/>
    <property type="molecule type" value="Genomic_DNA"/>
</dbReference>
<sequence>MASNEQQFRTQLGEDFLVPKQGINDFAQQEGTGPTARIGSHKWTHRLSPLVLTLSNPVLDK</sequence>
<protein>
    <submittedName>
        <fullName evidence="1">Uncharacterized protein</fullName>
    </submittedName>
</protein>
<reference evidence="1" key="1">
    <citation type="journal article" date="2022" name="New Phytol.">
        <title>Evolutionary transition to the ectomycorrhizal habit in the genomes of a hyperdiverse lineage of mushroom-forming fungi.</title>
        <authorList>
            <person name="Looney B."/>
            <person name="Miyauchi S."/>
            <person name="Morin E."/>
            <person name="Drula E."/>
            <person name="Courty P.E."/>
            <person name="Kohler A."/>
            <person name="Kuo A."/>
            <person name="LaButti K."/>
            <person name="Pangilinan J."/>
            <person name="Lipzen A."/>
            <person name="Riley R."/>
            <person name="Andreopoulos W."/>
            <person name="He G."/>
            <person name="Johnson J."/>
            <person name="Nolan M."/>
            <person name="Tritt A."/>
            <person name="Barry K.W."/>
            <person name="Grigoriev I.V."/>
            <person name="Nagy L.G."/>
            <person name="Hibbett D."/>
            <person name="Henrissat B."/>
            <person name="Matheny P.B."/>
            <person name="Labbe J."/>
            <person name="Martin F.M."/>
        </authorList>
    </citation>
    <scope>NUCLEOTIDE SEQUENCE</scope>
    <source>
        <strain evidence="1">BPL690</strain>
    </source>
</reference>
<gene>
    <name evidence="1" type="ORF">B0F90DRAFT_1765461</name>
</gene>
<comment type="caution">
    <text evidence="1">The sequence shown here is derived from an EMBL/GenBank/DDBJ whole genome shotgun (WGS) entry which is preliminary data.</text>
</comment>
<keyword evidence="2" id="KW-1185">Reference proteome</keyword>
<organism evidence="1 2">
    <name type="scientific">Multifurca ochricompacta</name>
    <dbReference type="NCBI Taxonomy" id="376703"/>
    <lineage>
        <taxon>Eukaryota</taxon>
        <taxon>Fungi</taxon>
        <taxon>Dikarya</taxon>
        <taxon>Basidiomycota</taxon>
        <taxon>Agaricomycotina</taxon>
        <taxon>Agaricomycetes</taxon>
        <taxon>Russulales</taxon>
        <taxon>Russulaceae</taxon>
        <taxon>Multifurca</taxon>
    </lineage>
</organism>
<dbReference type="Proteomes" id="UP001203297">
    <property type="component" value="Unassembled WGS sequence"/>
</dbReference>